<comment type="caution">
    <text evidence="1">The sequence shown here is derived from an EMBL/GenBank/DDBJ whole genome shotgun (WGS) entry which is preliminary data.</text>
</comment>
<evidence type="ECO:0000313" key="1">
    <source>
        <dbReference type="EMBL" id="MBB5716635.1"/>
    </source>
</evidence>
<keyword evidence="2" id="KW-1185">Reference proteome</keyword>
<protein>
    <submittedName>
        <fullName evidence="1">Uncharacterized protein</fullName>
    </submittedName>
</protein>
<reference evidence="1 2" key="1">
    <citation type="submission" date="2020-08" db="EMBL/GenBank/DDBJ databases">
        <title>Genomic Encyclopedia of Type Strains, Phase IV (KMG-IV): sequencing the most valuable type-strain genomes for metagenomic binning, comparative biology and taxonomic classification.</title>
        <authorList>
            <person name="Goeker M."/>
        </authorList>
    </citation>
    <scope>NUCLEOTIDE SEQUENCE [LARGE SCALE GENOMIC DNA]</scope>
    <source>
        <strain evidence="1 2">DSM 100044</strain>
    </source>
</reference>
<name>A0A7W9BG57_9SPHN</name>
<dbReference type="Proteomes" id="UP000546200">
    <property type="component" value="Unassembled WGS sequence"/>
</dbReference>
<organism evidence="1 2">
    <name type="scientific">Sphingomonas aerophila</name>
    <dbReference type="NCBI Taxonomy" id="1344948"/>
    <lineage>
        <taxon>Bacteria</taxon>
        <taxon>Pseudomonadati</taxon>
        <taxon>Pseudomonadota</taxon>
        <taxon>Alphaproteobacteria</taxon>
        <taxon>Sphingomonadales</taxon>
        <taxon>Sphingomonadaceae</taxon>
        <taxon>Sphingomonas</taxon>
    </lineage>
</organism>
<proteinExistence type="predicted"/>
<accession>A0A7W9BG57</accession>
<evidence type="ECO:0000313" key="2">
    <source>
        <dbReference type="Proteomes" id="UP000546200"/>
    </source>
</evidence>
<dbReference type="EMBL" id="JACIJK010000012">
    <property type="protein sequence ID" value="MBB5716635.1"/>
    <property type="molecule type" value="Genomic_DNA"/>
</dbReference>
<sequence length="32" mass="3499">MVIEARRVTLPDMAALRRAGDFNGAYLHADAP</sequence>
<dbReference type="AlphaFoldDB" id="A0A7W9BG57"/>
<gene>
    <name evidence="1" type="ORF">FHS94_003505</name>
</gene>